<dbReference type="InterPro" id="IPR001347">
    <property type="entry name" value="SIS_dom"/>
</dbReference>
<dbReference type="RefSeq" id="WP_132332880.1">
    <property type="nucleotide sequence ID" value="NZ_SMLD01000001.1"/>
</dbReference>
<dbReference type="SUPFAM" id="SSF53697">
    <property type="entry name" value="SIS domain"/>
    <property type="match status" value="1"/>
</dbReference>
<dbReference type="InterPro" id="IPR046348">
    <property type="entry name" value="SIS_dom_sf"/>
</dbReference>
<evidence type="ECO:0000259" key="1">
    <source>
        <dbReference type="PROSITE" id="PS51464"/>
    </source>
</evidence>
<reference evidence="2 3" key="1">
    <citation type="submission" date="2019-03" db="EMBL/GenBank/DDBJ databases">
        <title>Draft genome sequences of novel Actinobacteria.</title>
        <authorList>
            <person name="Sahin N."/>
            <person name="Ay H."/>
            <person name="Saygin H."/>
        </authorList>
    </citation>
    <scope>NUCLEOTIDE SEQUENCE [LARGE SCALE GENOMIC DNA]</scope>
    <source>
        <strain evidence="2 3">6K102</strain>
    </source>
</reference>
<organism evidence="2 3">
    <name type="scientific">Nonomuraea mesophila</name>
    <dbReference type="NCBI Taxonomy" id="2530382"/>
    <lineage>
        <taxon>Bacteria</taxon>
        <taxon>Bacillati</taxon>
        <taxon>Actinomycetota</taxon>
        <taxon>Actinomycetes</taxon>
        <taxon>Streptosporangiales</taxon>
        <taxon>Streptosporangiaceae</taxon>
        <taxon>Nonomuraea</taxon>
    </lineage>
</organism>
<dbReference type="PROSITE" id="PS51464">
    <property type="entry name" value="SIS"/>
    <property type="match status" value="1"/>
</dbReference>
<dbReference type="GO" id="GO:0003677">
    <property type="term" value="F:DNA binding"/>
    <property type="evidence" value="ECO:0007669"/>
    <property type="project" value="InterPro"/>
</dbReference>
<dbReference type="GO" id="GO:1901135">
    <property type="term" value="P:carbohydrate derivative metabolic process"/>
    <property type="evidence" value="ECO:0007669"/>
    <property type="project" value="InterPro"/>
</dbReference>
<dbReference type="Gene3D" id="3.40.50.10490">
    <property type="entry name" value="Glucose-6-phosphate isomerase like protein, domain 1"/>
    <property type="match status" value="1"/>
</dbReference>
<dbReference type="InterPro" id="IPR047640">
    <property type="entry name" value="RpiR-like"/>
</dbReference>
<dbReference type="PANTHER" id="PTHR30514">
    <property type="entry name" value="GLUCOKINASE"/>
    <property type="match status" value="1"/>
</dbReference>
<dbReference type="Pfam" id="PF01380">
    <property type="entry name" value="SIS"/>
    <property type="match status" value="1"/>
</dbReference>
<proteinExistence type="predicted"/>
<evidence type="ECO:0000313" key="2">
    <source>
        <dbReference type="EMBL" id="TDE60296.1"/>
    </source>
</evidence>
<accession>A0A4R5FYS0</accession>
<dbReference type="PANTHER" id="PTHR30514:SF18">
    <property type="entry name" value="RPIR-FAMILY TRANSCRIPTIONAL REGULATOR"/>
    <property type="match status" value="1"/>
</dbReference>
<evidence type="ECO:0000313" key="3">
    <source>
        <dbReference type="Proteomes" id="UP000295136"/>
    </source>
</evidence>
<dbReference type="GO" id="GO:0003700">
    <property type="term" value="F:DNA-binding transcription factor activity"/>
    <property type="evidence" value="ECO:0007669"/>
    <property type="project" value="InterPro"/>
</dbReference>
<name>A0A4R5FYS0_9ACTN</name>
<feature type="domain" description="SIS" evidence="1">
    <location>
        <begin position="64"/>
        <end position="207"/>
    </location>
</feature>
<dbReference type="GO" id="GO:0097367">
    <property type="term" value="F:carbohydrate derivative binding"/>
    <property type="evidence" value="ECO:0007669"/>
    <property type="project" value="InterPro"/>
</dbReference>
<comment type="caution">
    <text evidence="2">The sequence shown here is derived from an EMBL/GenBank/DDBJ whole genome shotgun (WGS) entry which is preliminary data.</text>
</comment>
<dbReference type="AlphaFoldDB" id="A0A4R5FYS0"/>
<dbReference type="Proteomes" id="UP000295136">
    <property type="component" value="Unassembled WGS sequence"/>
</dbReference>
<dbReference type="EMBL" id="SMLD01000001">
    <property type="protein sequence ID" value="TDE60296.1"/>
    <property type="molecule type" value="Genomic_DNA"/>
</dbReference>
<keyword evidence="3" id="KW-1185">Reference proteome</keyword>
<gene>
    <name evidence="2" type="ORF">E1295_00145</name>
</gene>
<sequence>MTTGDLELAHAENRRLSSPGERFGARLQRRSSAEALQQKVIEQETRNLGEALERITADGSATRAAAAVVAARRRFVTGYGKSFAYASLLATDLSAGLSHVTLVDGAVVRVLDVLSEVSQNDVLVAVSLRRYRRETVVVARHFAEAGGAVVAITDDARAPLASIAAETIVVRTDSASYADSPTAVAAVVHLLTTLATASSKGARRRLAERDRLSHALGNYLED</sequence>
<protein>
    <submittedName>
        <fullName evidence="2">MurR/RpiR family transcriptional regulator</fullName>
    </submittedName>
</protein>